<comment type="caution">
    <text evidence="1">The sequence shown here is derived from an EMBL/GenBank/DDBJ whole genome shotgun (WGS) entry which is preliminary data.</text>
</comment>
<keyword evidence="2" id="KW-1185">Reference proteome</keyword>
<proteinExistence type="predicted"/>
<accession>A0ABQ8JAR0</accession>
<evidence type="ECO:0000313" key="2">
    <source>
        <dbReference type="Proteomes" id="UP000887458"/>
    </source>
</evidence>
<sequence length="59" mass="7270">MINKKQYWFDKPGQFSSPFIRLILRNFFIDFDRRRFAIGVLLQNKLSVFMVEKMLHFKI</sequence>
<name>A0ABQ8JAR0_DERPT</name>
<reference evidence="1 2" key="2">
    <citation type="journal article" date="2022" name="Mol. Biol. Evol.">
        <title>Comparative Genomics Reveals Insights into the Divergent Evolution of Astigmatic Mites and Household Pest Adaptations.</title>
        <authorList>
            <person name="Xiong Q."/>
            <person name="Wan A.T."/>
            <person name="Liu X."/>
            <person name="Fung C.S."/>
            <person name="Xiao X."/>
            <person name="Malainual N."/>
            <person name="Hou J."/>
            <person name="Wang L."/>
            <person name="Wang M."/>
            <person name="Yang K.Y."/>
            <person name="Cui Y."/>
            <person name="Leung E.L."/>
            <person name="Nong W."/>
            <person name="Shin S.K."/>
            <person name="Au S.W."/>
            <person name="Jeong K.Y."/>
            <person name="Chew F.T."/>
            <person name="Hui J.H."/>
            <person name="Leung T.F."/>
            <person name="Tungtrongchitr A."/>
            <person name="Zhong N."/>
            <person name="Liu Z."/>
            <person name="Tsui S.K."/>
        </authorList>
    </citation>
    <scope>NUCLEOTIDE SEQUENCE [LARGE SCALE GENOMIC DNA]</scope>
    <source>
        <strain evidence="1">Derp</strain>
    </source>
</reference>
<reference evidence="1 2" key="1">
    <citation type="journal article" date="2018" name="J. Allergy Clin. Immunol.">
        <title>High-quality assembly of Dermatophagoides pteronyssinus genome and transcriptome reveals a wide range of novel allergens.</title>
        <authorList>
            <person name="Liu X.Y."/>
            <person name="Yang K.Y."/>
            <person name="Wang M.Q."/>
            <person name="Kwok J.S."/>
            <person name="Zeng X."/>
            <person name="Yang Z."/>
            <person name="Xiao X.J."/>
            <person name="Lau C.P."/>
            <person name="Li Y."/>
            <person name="Huang Z.M."/>
            <person name="Ba J.G."/>
            <person name="Yim A.K."/>
            <person name="Ouyang C.Y."/>
            <person name="Ngai S.M."/>
            <person name="Chan T.F."/>
            <person name="Leung E.L."/>
            <person name="Liu L."/>
            <person name="Liu Z.G."/>
            <person name="Tsui S.K."/>
        </authorList>
    </citation>
    <scope>NUCLEOTIDE SEQUENCE [LARGE SCALE GENOMIC DNA]</scope>
    <source>
        <strain evidence="1">Derp</strain>
    </source>
</reference>
<protein>
    <submittedName>
        <fullName evidence="1">Uncharacterized protein</fullName>
    </submittedName>
</protein>
<dbReference type="Proteomes" id="UP000887458">
    <property type="component" value="Unassembled WGS sequence"/>
</dbReference>
<evidence type="ECO:0000313" key="1">
    <source>
        <dbReference type="EMBL" id="KAH9419676.1"/>
    </source>
</evidence>
<dbReference type="EMBL" id="NJHN03000056">
    <property type="protein sequence ID" value="KAH9419676.1"/>
    <property type="molecule type" value="Genomic_DNA"/>
</dbReference>
<organism evidence="1 2">
    <name type="scientific">Dermatophagoides pteronyssinus</name>
    <name type="common">European house dust mite</name>
    <dbReference type="NCBI Taxonomy" id="6956"/>
    <lineage>
        <taxon>Eukaryota</taxon>
        <taxon>Metazoa</taxon>
        <taxon>Ecdysozoa</taxon>
        <taxon>Arthropoda</taxon>
        <taxon>Chelicerata</taxon>
        <taxon>Arachnida</taxon>
        <taxon>Acari</taxon>
        <taxon>Acariformes</taxon>
        <taxon>Sarcoptiformes</taxon>
        <taxon>Astigmata</taxon>
        <taxon>Psoroptidia</taxon>
        <taxon>Analgoidea</taxon>
        <taxon>Pyroglyphidae</taxon>
        <taxon>Dermatophagoidinae</taxon>
        <taxon>Dermatophagoides</taxon>
    </lineage>
</organism>
<gene>
    <name evidence="1" type="ORF">DERP_015397</name>
</gene>